<dbReference type="Gene3D" id="3.40.50.1820">
    <property type="entry name" value="alpha/beta hydrolase"/>
    <property type="match status" value="1"/>
</dbReference>
<sequence>MINLKEIEGTFYGVNGTQLFYRKMFPRDSAKGTVIAVHGHGDHSGGLQNFCACATLARPFDDLGRERFFEDLLNWLDGHTIEH</sequence>
<comment type="caution">
    <text evidence="1">The sequence shown here is derived from an EMBL/GenBank/DDBJ whole genome shotgun (WGS) entry which is preliminary data.</text>
</comment>
<dbReference type="Proteomes" id="UP000031967">
    <property type="component" value="Unassembled WGS sequence"/>
</dbReference>
<name>A0ABR5ALM1_9BACL</name>
<dbReference type="EMBL" id="JXAK01000004">
    <property type="protein sequence ID" value="KIL41940.1"/>
    <property type="molecule type" value="Genomic_DNA"/>
</dbReference>
<keyword evidence="2" id="KW-1185">Reference proteome</keyword>
<dbReference type="InterPro" id="IPR029058">
    <property type="entry name" value="AB_hydrolase_fold"/>
</dbReference>
<accession>A0ABR5ALM1</accession>
<protein>
    <submittedName>
        <fullName evidence="1">Uncharacterized protein</fullName>
    </submittedName>
</protein>
<evidence type="ECO:0000313" key="1">
    <source>
        <dbReference type="EMBL" id="KIL41940.1"/>
    </source>
</evidence>
<organism evidence="1 2">
    <name type="scientific">Gordoniibacillus kamchatkensis</name>
    <dbReference type="NCBI Taxonomy" id="1590651"/>
    <lineage>
        <taxon>Bacteria</taxon>
        <taxon>Bacillati</taxon>
        <taxon>Bacillota</taxon>
        <taxon>Bacilli</taxon>
        <taxon>Bacillales</taxon>
        <taxon>Paenibacillaceae</taxon>
        <taxon>Gordoniibacillus</taxon>
    </lineage>
</organism>
<evidence type="ECO:0000313" key="2">
    <source>
        <dbReference type="Proteomes" id="UP000031967"/>
    </source>
</evidence>
<reference evidence="1 2" key="1">
    <citation type="submission" date="2014-12" db="EMBL/GenBank/DDBJ databases">
        <title>Draft genome sequence of Paenibacillus kamchatkensis strain B-2647.</title>
        <authorList>
            <person name="Karlyshev A.V."/>
            <person name="Kudryashova E.B."/>
        </authorList>
    </citation>
    <scope>NUCLEOTIDE SEQUENCE [LARGE SCALE GENOMIC DNA]</scope>
    <source>
        <strain evidence="1 2">VKM B-2647</strain>
    </source>
</reference>
<gene>
    <name evidence="1" type="ORF">SD70_03435</name>
</gene>
<proteinExistence type="predicted"/>